<name>A0A146JVT6_9EUKA</name>
<dbReference type="EMBL" id="GDID01007963">
    <property type="protein sequence ID" value="JAP88643.1"/>
    <property type="molecule type" value="Transcribed_RNA"/>
</dbReference>
<reference evidence="1" key="1">
    <citation type="submission" date="2015-07" db="EMBL/GenBank/DDBJ databases">
        <title>Adaptation to a free-living lifestyle via gene acquisitions in the diplomonad Trepomonas sp. PC1.</title>
        <authorList>
            <person name="Xu F."/>
            <person name="Jerlstrom-Hultqvist J."/>
            <person name="Kolisko M."/>
            <person name="Simpson A.G.B."/>
            <person name="Roger A.J."/>
            <person name="Svard S.G."/>
            <person name="Andersson J.O."/>
        </authorList>
    </citation>
    <scope>NUCLEOTIDE SEQUENCE</scope>
    <source>
        <strain evidence="1">PC1</strain>
    </source>
</reference>
<dbReference type="AlphaFoldDB" id="A0A146JVT6"/>
<protein>
    <submittedName>
        <fullName evidence="1">Uncharacterized protein</fullName>
    </submittedName>
</protein>
<evidence type="ECO:0000313" key="1">
    <source>
        <dbReference type="EMBL" id="JAP88643.1"/>
    </source>
</evidence>
<gene>
    <name evidence="1" type="ORF">TPC1_31862</name>
</gene>
<dbReference type="SUPFAM" id="SSF50978">
    <property type="entry name" value="WD40 repeat-like"/>
    <property type="match status" value="1"/>
</dbReference>
<sequence>QLFQIQQTPCDVQFQSFQIVGGDLYLNFQKMTLPEVKFDLIQQKMSSKEYNAACFFGNCLVCCSESQYVDFFFQNKLVRQIKFQTPLKSICVHENTIFVGGCKNDLFAIQFENDANDVNAQIRISKSIYQREIANFKFTALLYHENILFAADSTGIVHLFGFLNGQFIKITQIDAKMVVFCSIIYNNEIYIGGTQGVCVINPHYNPIHLLCQKYFNKELQNFKIADILSCQKDLQSFHPEKLCDFRHVYQNAEDGSCNALFCDESLFGGFDSGFKVNILSHKREFVSNSGVLAGCSSMTVGGGR</sequence>
<proteinExistence type="predicted"/>
<accession>A0A146JVT6</accession>
<feature type="non-terminal residue" evidence="1">
    <location>
        <position position="1"/>
    </location>
</feature>
<organism evidence="1">
    <name type="scientific">Trepomonas sp. PC1</name>
    <dbReference type="NCBI Taxonomy" id="1076344"/>
    <lineage>
        <taxon>Eukaryota</taxon>
        <taxon>Metamonada</taxon>
        <taxon>Diplomonadida</taxon>
        <taxon>Hexamitidae</taxon>
        <taxon>Hexamitinae</taxon>
        <taxon>Trepomonas</taxon>
    </lineage>
</organism>
<dbReference type="InterPro" id="IPR036322">
    <property type="entry name" value="WD40_repeat_dom_sf"/>
</dbReference>
<feature type="non-terminal residue" evidence="1">
    <location>
        <position position="304"/>
    </location>
</feature>